<comment type="similarity">
    <text evidence="1">Belongs to the MLP family.</text>
</comment>
<evidence type="ECO:0000313" key="4">
    <source>
        <dbReference type="Proteomes" id="UP000824890"/>
    </source>
</evidence>
<dbReference type="PANTHER" id="PTHR31338:SF26">
    <property type="entry name" value="BET V I_MAJOR LATEX PROTEIN DOMAIN-CONTAINING PROTEIN"/>
    <property type="match status" value="1"/>
</dbReference>
<dbReference type="SMART" id="SM01037">
    <property type="entry name" value="Bet_v_1"/>
    <property type="match status" value="1"/>
</dbReference>
<protein>
    <recommendedName>
        <fullName evidence="2">Bet v I/Major latex protein domain-containing protein</fullName>
    </recommendedName>
</protein>
<dbReference type="InterPro" id="IPR052006">
    <property type="entry name" value="MLP-like"/>
</dbReference>
<organism evidence="3 4">
    <name type="scientific">Brassica napus</name>
    <name type="common">Rape</name>
    <dbReference type="NCBI Taxonomy" id="3708"/>
    <lineage>
        <taxon>Eukaryota</taxon>
        <taxon>Viridiplantae</taxon>
        <taxon>Streptophyta</taxon>
        <taxon>Embryophyta</taxon>
        <taxon>Tracheophyta</taxon>
        <taxon>Spermatophyta</taxon>
        <taxon>Magnoliopsida</taxon>
        <taxon>eudicotyledons</taxon>
        <taxon>Gunneridae</taxon>
        <taxon>Pentapetalae</taxon>
        <taxon>rosids</taxon>
        <taxon>malvids</taxon>
        <taxon>Brassicales</taxon>
        <taxon>Brassicaceae</taxon>
        <taxon>Brassiceae</taxon>
        <taxon>Brassica</taxon>
    </lineage>
</organism>
<dbReference type="Proteomes" id="UP000824890">
    <property type="component" value="Unassembled WGS sequence"/>
</dbReference>
<proteinExistence type="inferred from homology"/>
<dbReference type="Pfam" id="PF00407">
    <property type="entry name" value="Bet_v_1"/>
    <property type="match status" value="1"/>
</dbReference>
<dbReference type="SUPFAM" id="SSF55961">
    <property type="entry name" value="Bet v1-like"/>
    <property type="match status" value="1"/>
</dbReference>
<comment type="caution">
    <text evidence="3">The sequence shown here is derived from an EMBL/GenBank/DDBJ whole genome shotgun (WGS) entry which is preliminary data.</text>
</comment>
<evidence type="ECO:0000256" key="1">
    <source>
        <dbReference type="ARBA" id="ARBA00038242"/>
    </source>
</evidence>
<accession>A0ABQ8BZM7</accession>
<feature type="domain" description="Bet v I/Major latex protein" evidence="2">
    <location>
        <begin position="7"/>
        <end position="156"/>
    </location>
</feature>
<name>A0ABQ8BZM7_BRANA</name>
<reference evidence="3 4" key="1">
    <citation type="submission" date="2021-05" db="EMBL/GenBank/DDBJ databases">
        <title>Genome Assembly of Synthetic Allotetraploid Brassica napus Reveals Homoeologous Exchanges between Subgenomes.</title>
        <authorList>
            <person name="Davis J.T."/>
        </authorList>
    </citation>
    <scope>NUCLEOTIDE SEQUENCE [LARGE SCALE GENOMIC DNA]</scope>
    <source>
        <strain evidence="4">cv. Da-Ae</strain>
        <tissue evidence="3">Seedling</tissue>
    </source>
</reference>
<keyword evidence="4" id="KW-1185">Reference proteome</keyword>
<gene>
    <name evidence="3" type="ORF">HID58_033582</name>
</gene>
<sequence length="156" mass="17967">ETDREMATSGTYVTEVPLKGSAEKHYKRWKSENHRFPDAIGHHIQGVTVLEGDWDSHGSIKIWNYTCDGKPEVFKERREIDDENNAVTVRGLEGHVMETLKLYDTTIQFIQKSPDDIVCKITMVWEKRTDDSPEPINYMKLVTSMVADMDNHVLKA</sequence>
<dbReference type="PANTHER" id="PTHR31338">
    <property type="entry name" value="POLYKETIDE CYCLASE/DEHYDRASE AND LIPID TRANSPORT SUPERFAMILY PROTEIN"/>
    <property type="match status" value="1"/>
</dbReference>
<evidence type="ECO:0000259" key="2">
    <source>
        <dbReference type="SMART" id="SM01037"/>
    </source>
</evidence>
<feature type="non-terminal residue" evidence="3">
    <location>
        <position position="1"/>
    </location>
</feature>
<evidence type="ECO:0000313" key="3">
    <source>
        <dbReference type="EMBL" id="KAH0910261.1"/>
    </source>
</evidence>
<dbReference type="CDD" id="cd07816">
    <property type="entry name" value="Bet_v1-like"/>
    <property type="match status" value="1"/>
</dbReference>
<dbReference type="InterPro" id="IPR000916">
    <property type="entry name" value="Bet_v_I/MLP"/>
</dbReference>
<dbReference type="Gene3D" id="3.30.530.20">
    <property type="match status" value="1"/>
</dbReference>
<dbReference type="InterPro" id="IPR023393">
    <property type="entry name" value="START-like_dom_sf"/>
</dbReference>
<dbReference type="EMBL" id="JAGKQM010000009">
    <property type="protein sequence ID" value="KAH0910261.1"/>
    <property type="molecule type" value="Genomic_DNA"/>
</dbReference>